<evidence type="ECO:0000256" key="1">
    <source>
        <dbReference type="SAM" id="MobiDB-lite"/>
    </source>
</evidence>
<evidence type="ECO:0000313" key="2">
    <source>
        <dbReference type="EMBL" id="KFK22139.1"/>
    </source>
</evidence>
<name>A0A087FWY7_ARAAL</name>
<proteinExistence type="predicted"/>
<accession>A0A087FWY7</accession>
<feature type="region of interest" description="Disordered" evidence="1">
    <location>
        <begin position="120"/>
        <end position="168"/>
    </location>
</feature>
<dbReference type="AlphaFoldDB" id="A0A087FWY7"/>
<dbReference type="Proteomes" id="UP000029120">
    <property type="component" value="Unassembled WGS sequence"/>
</dbReference>
<reference evidence="3" key="1">
    <citation type="journal article" date="2015" name="Nat. Plants">
        <title>Genome expansion of Arabis alpina linked with retrotransposition and reduced symmetric DNA methylation.</title>
        <authorList>
            <person name="Willing E.M."/>
            <person name="Rawat V."/>
            <person name="Mandakova T."/>
            <person name="Maumus F."/>
            <person name="James G.V."/>
            <person name="Nordstroem K.J."/>
            <person name="Becker C."/>
            <person name="Warthmann N."/>
            <person name="Chica C."/>
            <person name="Szarzynska B."/>
            <person name="Zytnicki M."/>
            <person name="Albani M.C."/>
            <person name="Kiefer C."/>
            <person name="Bergonzi S."/>
            <person name="Castaings L."/>
            <person name="Mateos J.L."/>
            <person name="Berns M.C."/>
            <person name="Bujdoso N."/>
            <person name="Piofczyk T."/>
            <person name="de Lorenzo L."/>
            <person name="Barrero-Sicilia C."/>
            <person name="Mateos I."/>
            <person name="Piednoel M."/>
            <person name="Hagmann J."/>
            <person name="Chen-Min-Tao R."/>
            <person name="Iglesias-Fernandez R."/>
            <person name="Schuster S.C."/>
            <person name="Alonso-Blanco C."/>
            <person name="Roudier F."/>
            <person name="Carbonero P."/>
            <person name="Paz-Ares J."/>
            <person name="Davis S.J."/>
            <person name="Pecinka A."/>
            <person name="Quesneville H."/>
            <person name="Colot V."/>
            <person name="Lysak M.A."/>
            <person name="Weigel D."/>
            <person name="Coupland G."/>
            <person name="Schneeberger K."/>
        </authorList>
    </citation>
    <scope>NUCLEOTIDE SEQUENCE [LARGE SCALE GENOMIC DNA]</scope>
    <source>
        <strain evidence="3">cv. Pajares</strain>
    </source>
</reference>
<gene>
    <name evidence="2" type="ORF">AALP_AAs68170U000100</name>
</gene>
<feature type="region of interest" description="Disordered" evidence="1">
    <location>
        <begin position="1"/>
        <end position="51"/>
    </location>
</feature>
<protein>
    <submittedName>
        <fullName evidence="2">Uncharacterized protein</fullName>
    </submittedName>
</protein>
<organism evidence="2 3">
    <name type="scientific">Arabis alpina</name>
    <name type="common">Alpine rock-cress</name>
    <dbReference type="NCBI Taxonomy" id="50452"/>
    <lineage>
        <taxon>Eukaryota</taxon>
        <taxon>Viridiplantae</taxon>
        <taxon>Streptophyta</taxon>
        <taxon>Embryophyta</taxon>
        <taxon>Tracheophyta</taxon>
        <taxon>Spermatophyta</taxon>
        <taxon>Magnoliopsida</taxon>
        <taxon>eudicotyledons</taxon>
        <taxon>Gunneridae</taxon>
        <taxon>Pentapetalae</taxon>
        <taxon>rosids</taxon>
        <taxon>malvids</taxon>
        <taxon>Brassicales</taxon>
        <taxon>Brassicaceae</taxon>
        <taxon>Arabideae</taxon>
        <taxon>Arabis</taxon>
    </lineage>
</organism>
<evidence type="ECO:0000313" key="3">
    <source>
        <dbReference type="Proteomes" id="UP000029120"/>
    </source>
</evidence>
<dbReference type="Gramene" id="KFK22139">
    <property type="protein sequence ID" value="KFK22139"/>
    <property type="gene ID" value="AALP_AAs68170U000100"/>
</dbReference>
<sequence length="357" mass="38593">MQRADDASARGSVSDEINEAKGPGDASHSKGKGKVDPVGKKAKKKRIAAKSKVDLEAGRIPTFQIDGTCEVLLSKAPVSQSLGVIPLASLPANSDSAAIPPCPAVQKAVNVSHTPPPCAPSLTSLPRLASQLSSESPLSKRRRTTEASRQRASGPLGNSSVRVPPRHDNRWSFSHTDDELPLVSSDIKVGADLIRKIGGIGFKLPANLEDLLVPDRFLDWSRNLLNIINLGSRIIGPYEAVVAEKEEQIKSMLACTNVDATRELDREKALVDSWEVSAKANQQSMDDYAAQVEVLNGEKQRLEDEVLKRDGHLEAASAEIVGLRANLEESRFTGDRLRKERDKARCRADEIASGSFA</sequence>
<dbReference type="EMBL" id="KL992141">
    <property type="protein sequence ID" value="KFK22139.1"/>
    <property type="molecule type" value="Genomic_DNA"/>
</dbReference>
<keyword evidence="3" id="KW-1185">Reference proteome</keyword>
<feature type="compositionally biased region" description="Basic residues" evidence="1">
    <location>
        <begin position="40"/>
        <end position="49"/>
    </location>
</feature>